<dbReference type="HOGENOM" id="CLU_901079_0_0_1"/>
<evidence type="ECO:0000256" key="1">
    <source>
        <dbReference type="SAM" id="MobiDB-lite"/>
    </source>
</evidence>
<name>E9JC97_SOLIN</name>
<dbReference type="OMA" id="CEHYEIM"/>
<feature type="region of interest" description="Disordered" evidence="1">
    <location>
        <begin position="214"/>
        <end position="236"/>
    </location>
</feature>
<evidence type="ECO:0000259" key="2">
    <source>
        <dbReference type="Pfam" id="PF13837"/>
    </source>
</evidence>
<sequence length="270" mass="31502">MDFQKFRGDKNQQLQSQNVNINTIKQLTLFDGVSSYTLYVSNQIYERAIKDLSFATTLLHQHKTIITKQASHCLSTNDTLNNSNASVQKENNLNLSNSRTQWTTEQIRLLLHLYEKHCTALDNSEISNRTFWRYLNEGLKNKGHNFTVEQCKTKINNMKKMYKDIKDHNAQSGNDRKTCEHYEIMDNLFSKKPWIKPLSVAGSDIPLGNEIEEDEKPLKRQKVSPSKRTPSNDKDFIEAYKMHKQLQREATEDYRNKKLNILKQIADSTK</sequence>
<feature type="non-terminal residue" evidence="3">
    <location>
        <position position="270"/>
    </location>
</feature>
<dbReference type="Pfam" id="PF13837">
    <property type="entry name" value="Myb_DNA-bind_4"/>
    <property type="match status" value="1"/>
</dbReference>
<feature type="domain" description="Myb/SANT-like DNA-binding" evidence="2">
    <location>
        <begin position="99"/>
        <end position="188"/>
    </location>
</feature>
<dbReference type="PANTHER" id="PTHR47595:SF1">
    <property type="entry name" value="MYB_SANT-LIKE DNA-BINDING DOMAIN-CONTAINING PROTEIN"/>
    <property type="match status" value="1"/>
</dbReference>
<dbReference type="OrthoDB" id="691673at2759"/>
<organism>
    <name type="scientific">Solenopsis invicta</name>
    <name type="common">Red imported fire ant</name>
    <name type="synonym">Solenopsis wagneri</name>
    <dbReference type="NCBI Taxonomy" id="13686"/>
    <lineage>
        <taxon>Eukaryota</taxon>
        <taxon>Metazoa</taxon>
        <taxon>Ecdysozoa</taxon>
        <taxon>Arthropoda</taxon>
        <taxon>Hexapoda</taxon>
        <taxon>Insecta</taxon>
        <taxon>Pterygota</taxon>
        <taxon>Neoptera</taxon>
        <taxon>Endopterygota</taxon>
        <taxon>Hymenoptera</taxon>
        <taxon>Apocrita</taxon>
        <taxon>Aculeata</taxon>
        <taxon>Formicoidea</taxon>
        <taxon>Formicidae</taxon>
        <taxon>Myrmicinae</taxon>
        <taxon>Solenopsis</taxon>
    </lineage>
</organism>
<reference evidence="3" key="1">
    <citation type="journal article" date="2011" name="Proc. Natl. Acad. Sci. U.S.A.">
        <title>The genome of the fire ant Solenopsis invicta.</title>
        <authorList>
            <person name="Wurm Y."/>
            <person name="Wang J."/>
            <person name="Riba-Grognuz O."/>
            <person name="Corona M."/>
            <person name="Nygaard S."/>
            <person name="Hunt B.G."/>
            <person name="Ingram K.K."/>
            <person name="Falquet L."/>
            <person name="Nipitwattanaphon M."/>
            <person name="Gotzek D."/>
            <person name="Dijkstra M.B."/>
            <person name="Oettler J."/>
            <person name="Comtesse F."/>
            <person name="Shih C.J."/>
            <person name="Wu W.J."/>
            <person name="Yang C.C."/>
            <person name="Thomas J."/>
            <person name="Beaudoing E."/>
            <person name="Pradervand S."/>
            <person name="Flegel V."/>
            <person name="Cook E.D."/>
            <person name="Fabbretti R."/>
            <person name="Stockinger H."/>
            <person name="Long L."/>
            <person name="Farmerie W.G."/>
            <person name="Oakey J."/>
            <person name="Boomsma J.J."/>
            <person name="Pamilo P."/>
            <person name="Yi S.V."/>
            <person name="Heinze J."/>
            <person name="Goodisman M.A."/>
            <person name="Farinelli L."/>
            <person name="Harshman K."/>
            <person name="Hulo N."/>
            <person name="Cerutti L."/>
            <person name="Xenarios I."/>
            <person name="Shoemaker D."/>
            <person name="Keller L."/>
        </authorList>
    </citation>
    <scope>NUCLEOTIDE SEQUENCE [LARGE SCALE GENOMIC DNA]</scope>
</reference>
<evidence type="ECO:0000313" key="3">
    <source>
        <dbReference type="EMBL" id="EFZ09556.1"/>
    </source>
</evidence>
<gene>
    <name evidence="3" type="ORF">SINV_05801</name>
</gene>
<accession>E9JC97</accession>
<proteinExistence type="predicted"/>
<dbReference type="Gene3D" id="1.10.10.60">
    <property type="entry name" value="Homeodomain-like"/>
    <property type="match status" value="1"/>
</dbReference>
<dbReference type="EMBL" id="GL771777">
    <property type="protein sequence ID" value="EFZ09556.1"/>
    <property type="molecule type" value="Genomic_DNA"/>
</dbReference>
<dbReference type="PANTHER" id="PTHR47595">
    <property type="entry name" value="HEAT SHOCK 70 KDA PROTEIN 14"/>
    <property type="match status" value="1"/>
</dbReference>
<dbReference type="InterPro" id="IPR044822">
    <property type="entry name" value="Myb_DNA-bind_4"/>
</dbReference>
<dbReference type="AlphaFoldDB" id="E9JC97"/>
<dbReference type="KEGG" id="soc:105205380"/>
<protein>
    <recommendedName>
        <fullName evidence="2">Myb/SANT-like DNA-binding domain-containing protein</fullName>
    </recommendedName>
</protein>